<proteinExistence type="inferred from homology"/>
<gene>
    <name evidence="16" type="primary">ribF</name>
    <name evidence="16" type="ORF">ACFSBK_00705</name>
</gene>
<keyword evidence="3 14" id="KW-0285">Flavoprotein</keyword>
<dbReference type="InterPro" id="IPR015865">
    <property type="entry name" value="Riboflavin_kinase_bac/euk"/>
</dbReference>
<evidence type="ECO:0000256" key="10">
    <source>
        <dbReference type="ARBA" id="ARBA00022840"/>
    </source>
</evidence>
<dbReference type="SUPFAM" id="SSF82114">
    <property type="entry name" value="Riboflavin kinase-like"/>
    <property type="match status" value="1"/>
</dbReference>
<evidence type="ECO:0000256" key="4">
    <source>
        <dbReference type="ARBA" id="ARBA00022643"/>
    </source>
</evidence>
<dbReference type="PIRSF" id="PIRSF004491">
    <property type="entry name" value="FAD_Synth"/>
    <property type="match status" value="1"/>
</dbReference>
<reference evidence="17" key="1">
    <citation type="journal article" date="2019" name="Int. J. Syst. Evol. Microbiol.">
        <title>The Global Catalogue of Microorganisms (GCM) 10K type strain sequencing project: providing services to taxonomists for standard genome sequencing and annotation.</title>
        <authorList>
            <consortium name="The Broad Institute Genomics Platform"/>
            <consortium name="The Broad Institute Genome Sequencing Center for Infectious Disease"/>
            <person name="Wu L."/>
            <person name="Ma J."/>
        </authorList>
    </citation>
    <scope>NUCLEOTIDE SEQUENCE [LARGE SCALE GENOMIC DNA]</scope>
    <source>
        <strain evidence="17">KCTC 42143</strain>
    </source>
</reference>
<sequence>MEIIKLHHPYTQNQIPTEEVVLALGFFDGVHKGHQEVISRAKQLAAKKKYKLAVMTFNQHPSIVFKKIASEDMQYLSTVEKKEAMMAKLGVDILYEVDFTSAFAALKPQSFVDQYIVGLHAKVVVAGFDYTYGKKEVASMKHLPDYAHNRFEIVIVEKQTSEESKISSTRIRHCLDNGKIEEANDLLGYIYETTGRVVHGDARGRLLGFPTANIEVTRAVRLPRVGVYAVQILVGKQWHLGMASIGHNITFEANRPLTVEVYILDFEQDIYGEKVTVLWHHYLRDELKFDDLTGLIAQLEQDEVDTRDYFLEENRK</sequence>
<protein>
    <recommendedName>
        <fullName evidence="14">Riboflavin biosynthesis protein</fullName>
    </recommendedName>
    <domain>
        <recommendedName>
            <fullName evidence="14">Riboflavin kinase</fullName>
            <ecNumber evidence="14">2.7.1.26</ecNumber>
        </recommendedName>
        <alternativeName>
            <fullName evidence="14">Flavokinase</fullName>
        </alternativeName>
    </domain>
    <domain>
        <recommendedName>
            <fullName evidence="14">FMN adenylyltransferase</fullName>
            <ecNumber evidence="14">2.7.7.2</ecNumber>
        </recommendedName>
        <alternativeName>
            <fullName evidence="14">FAD pyrophosphorylase</fullName>
        </alternativeName>
        <alternativeName>
            <fullName evidence="14">FAD synthase</fullName>
        </alternativeName>
    </domain>
</protein>
<dbReference type="InterPro" id="IPR015864">
    <property type="entry name" value="FAD_synthase"/>
</dbReference>
<dbReference type="Gene3D" id="2.40.30.30">
    <property type="entry name" value="Riboflavin kinase-like"/>
    <property type="match status" value="1"/>
</dbReference>
<comment type="caution">
    <text evidence="16">The sequence shown here is derived from an EMBL/GenBank/DDBJ whole genome shotgun (WGS) entry which is preliminary data.</text>
</comment>
<evidence type="ECO:0000313" key="17">
    <source>
        <dbReference type="Proteomes" id="UP001597285"/>
    </source>
</evidence>
<dbReference type="GO" id="GO:0008531">
    <property type="term" value="F:riboflavin kinase activity"/>
    <property type="evidence" value="ECO:0007669"/>
    <property type="project" value="UniProtKB-EC"/>
</dbReference>
<dbReference type="SUPFAM" id="SSF52374">
    <property type="entry name" value="Nucleotidylyl transferase"/>
    <property type="match status" value="1"/>
</dbReference>
<keyword evidence="10 14" id="KW-0067">ATP-binding</keyword>
<dbReference type="Pfam" id="PF06574">
    <property type="entry name" value="FAD_syn"/>
    <property type="match status" value="1"/>
</dbReference>
<evidence type="ECO:0000256" key="5">
    <source>
        <dbReference type="ARBA" id="ARBA00022679"/>
    </source>
</evidence>
<accession>A0ABW4NJI1</accession>
<keyword evidence="6 14" id="KW-0548">Nucleotidyltransferase</keyword>
<evidence type="ECO:0000256" key="14">
    <source>
        <dbReference type="PIRNR" id="PIRNR004491"/>
    </source>
</evidence>
<evidence type="ECO:0000256" key="13">
    <source>
        <dbReference type="ARBA" id="ARBA00049494"/>
    </source>
</evidence>
<keyword evidence="5 14" id="KW-0808">Transferase</keyword>
<dbReference type="CDD" id="cd02064">
    <property type="entry name" value="FAD_synthetase_N"/>
    <property type="match status" value="1"/>
</dbReference>
<dbReference type="NCBIfam" id="TIGR00083">
    <property type="entry name" value="ribF"/>
    <property type="match status" value="1"/>
</dbReference>
<evidence type="ECO:0000256" key="8">
    <source>
        <dbReference type="ARBA" id="ARBA00022777"/>
    </source>
</evidence>
<dbReference type="EC" id="2.7.7.2" evidence="14"/>
<comment type="pathway">
    <text evidence="1 14">Cofactor biosynthesis; FAD biosynthesis; FAD from FMN: step 1/1.</text>
</comment>
<dbReference type="InterPro" id="IPR014729">
    <property type="entry name" value="Rossmann-like_a/b/a_fold"/>
</dbReference>
<evidence type="ECO:0000256" key="1">
    <source>
        <dbReference type="ARBA" id="ARBA00004726"/>
    </source>
</evidence>
<dbReference type="SMART" id="SM00904">
    <property type="entry name" value="Flavokinase"/>
    <property type="match status" value="1"/>
</dbReference>
<evidence type="ECO:0000256" key="9">
    <source>
        <dbReference type="ARBA" id="ARBA00022827"/>
    </source>
</evidence>
<dbReference type="PANTHER" id="PTHR22749">
    <property type="entry name" value="RIBOFLAVIN KINASE/FMN ADENYLYLTRANSFERASE"/>
    <property type="match status" value="1"/>
</dbReference>
<evidence type="ECO:0000256" key="11">
    <source>
        <dbReference type="ARBA" id="ARBA00023268"/>
    </source>
</evidence>
<dbReference type="InterPro" id="IPR002606">
    <property type="entry name" value="Riboflavin_kinase_bac"/>
</dbReference>
<dbReference type="PANTHER" id="PTHR22749:SF6">
    <property type="entry name" value="RIBOFLAVIN KINASE"/>
    <property type="match status" value="1"/>
</dbReference>
<feature type="domain" description="Riboflavin kinase" evidence="15">
    <location>
        <begin position="186"/>
        <end position="311"/>
    </location>
</feature>
<dbReference type="InterPro" id="IPR004821">
    <property type="entry name" value="Cyt_trans-like"/>
</dbReference>
<dbReference type="InterPro" id="IPR023468">
    <property type="entry name" value="Riboflavin_kinase"/>
</dbReference>
<evidence type="ECO:0000256" key="7">
    <source>
        <dbReference type="ARBA" id="ARBA00022741"/>
    </source>
</evidence>
<keyword evidence="9 14" id="KW-0274">FAD</keyword>
<comment type="similarity">
    <text evidence="14">Belongs to the ribF family.</text>
</comment>
<keyword evidence="4 14" id="KW-0288">FMN</keyword>
<dbReference type="Proteomes" id="UP001597285">
    <property type="component" value="Unassembled WGS sequence"/>
</dbReference>
<dbReference type="RefSeq" id="WP_058918526.1">
    <property type="nucleotide sequence ID" value="NZ_JBHSQC010000016.1"/>
</dbReference>
<comment type="catalytic activity">
    <reaction evidence="13 14">
        <text>FMN + ATP + H(+) = FAD + diphosphate</text>
        <dbReference type="Rhea" id="RHEA:17237"/>
        <dbReference type="ChEBI" id="CHEBI:15378"/>
        <dbReference type="ChEBI" id="CHEBI:30616"/>
        <dbReference type="ChEBI" id="CHEBI:33019"/>
        <dbReference type="ChEBI" id="CHEBI:57692"/>
        <dbReference type="ChEBI" id="CHEBI:58210"/>
        <dbReference type="EC" id="2.7.7.2"/>
    </reaction>
</comment>
<dbReference type="Gene3D" id="3.40.50.620">
    <property type="entry name" value="HUPs"/>
    <property type="match status" value="1"/>
</dbReference>
<dbReference type="Pfam" id="PF01687">
    <property type="entry name" value="Flavokinase"/>
    <property type="match status" value="1"/>
</dbReference>
<keyword evidence="11" id="KW-0511">Multifunctional enzyme</keyword>
<dbReference type="GO" id="GO:0003919">
    <property type="term" value="F:FMN adenylyltransferase activity"/>
    <property type="evidence" value="ECO:0007669"/>
    <property type="project" value="UniProtKB-EC"/>
</dbReference>
<evidence type="ECO:0000313" key="16">
    <source>
        <dbReference type="EMBL" id="MFD1798384.1"/>
    </source>
</evidence>
<dbReference type="InterPro" id="IPR023465">
    <property type="entry name" value="Riboflavin_kinase_dom_sf"/>
</dbReference>
<dbReference type="EMBL" id="JBHUFF010000003">
    <property type="protein sequence ID" value="MFD1798384.1"/>
    <property type="molecule type" value="Genomic_DNA"/>
</dbReference>
<name>A0ABW4NJI1_9LACT</name>
<evidence type="ECO:0000256" key="6">
    <source>
        <dbReference type="ARBA" id="ARBA00022695"/>
    </source>
</evidence>
<evidence type="ECO:0000256" key="12">
    <source>
        <dbReference type="ARBA" id="ARBA00047880"/>
    </source>
</evidence>
<comment type="pathway">
    <text evidence="2 14">Cofactor biosynthesis; FMN biosynthesis; FMN from riboflavin (ATP route): step 1/1.</text>
</comment>
<keyword evidence="17" id="KW-1185">Reference proteome</keyword>
<comment type="catalytic activity">
    <reaction evidence="12 14">
        <text>riboflavin + ATP = FMN + ADP + H(+)</text>
        <dbReference type="Rhea" id="RHEA:14357"/>
        <dbReference type="ChEBI" id="CHEBI:15378"/>
        <dbReference type="ChEBI" id="CHEBI:30616"/>
        <dbReference type="ChEBI" id="CHEBI:57986"/>
        <dbReference type="ChEBI" id="CHEBI:58210"/>
        <dbReference type="ChEBI" id="CHEBI:456216"/>
        <dbReference type="EC" id="2.7.1.26"/>
    </reaction>
</comment>
<dbReference type="NCBIfam" id="TIGR00125">
    <property type="entry name" value="cyt_tran_rel"/>
    <property type="match status" value="1"/>
</dbReference>
<evidence type="ECO:0000259" key="15">
    <source>
        <dbReference type="SMART" id="SM00904"/>
    </source>
</evidence>
<dbReference type="EC" id="2.7.1.26" evidence="14"/>
<keyword evidence="7 14" id="KW-0547">Nucleotide-binding</keyword>
<evidence type="ECO:0000256" key="2">
    <source>
        <dbReference type="ARBA" id="ARBA00005201"/>
    </source>
</evidence>
<organism evidence="16 17">
    <name type="scientific">Carnobacterium antarcticum</name>
    <dbReference type="NCBI Taxonomy" id="2126436"/>
    <lineage>
        <taxon>Bacteria</taxon>
        <taxon>Bacillati</taxon>
        <taxon>Bacillota</taxon>
        <taxon>Bacilli</taxon>
        <taxon>Lactobacillales</taxon>
        <taxon>Carnobacteriaceae</taxon>
        <taxon>Carnobacterium</taxon>
    </lineage>
</organism>
<keyword evidence="8 14" id="KW-0418">Kinase</keyword>
<evidence type="ECO:0000256" key="3">
    <source>
        <dbReference type="ARBA" id="ARBA00022630"/>
    </source>
</evidence>